<keyword evidence="2" id="KW-0333">Golgi apparatus</keyword>
<sequence>MTRSSGPHERPERLRLADDFWLIAHHDRSGRPRLNPLALGLGLAGALLGELATTGHLTIHDRHVHVTDDTPPADATSHGILEQIATKSRAHPVPVWLKFLAGSATETVTTRLVRAGLVQREQQRRRLGRINVVHRPTDRNQACWRSVRLRHALAGRYGGTPWDDMFLAGLADATGLLPKVLGDDHPAGRAYVARWLPRSDPPALYELAIAVETLVGDAVLGART</sequence>
<evidence type="ECO:0000313" key="6">
    <source>
        <dbReference type="Proteomes" id="UP000599074"/>
    </source>
</evidence>
<reference evidence="5" key="1">
    <citation type="submission" date="2021-01" db="EMBL/GenBank/DDBJ databases">
        <title>Whole genome shotgun sequence of Planosporangium mesophilum NBRC 109066.</title>
        <authorList>
            <person name="Komaki H."/>
            <person name="Tamura T."/>
        </authorList>
    </citation>
    <scope>NUCLEOTIDE SEQUENCE</scope>
    <source>
        <strain evidence="5">NBRC 109066</strain>
    </source>
</reference>
<dbReference type="AlphaFoldDB" id="A0A8J3TDU1"/>
<comment type="subcellular location">
    <subcellularLocation>
        <location evidence="1">Golgi apparatus membrane</location>
        <topology evidence="1">Peripheral membrane protein</topology>
        <orientation evidence="1">Cytoplasmic side</orientation>
    </subcellularLocation>
</comment>
<gene>
    <name evidence="5" type="ORF">Pme01_29340</name>
</gene>
<dbReference type="InterPro" id="IPR038261">
    <property type="entry name" value="GPP34-like_sf"/>
</dbReference>
<keyword evidence="6" id="KW-1185">Reference proteome</keyword>
<evidence type="ECO:0000256" key="2">
    <source>
        <dbReference type="ARBA" id="ARBA00023034"/>
    </source>
</evidence>
<protein>
    <recommendedName>
        <fullName evidence="7">GPP34 family phosphoprotein</fullName>
    </recommendedName>
</protein>
<dbReference type="GO" id="GO:0012505">
    <property type="term" value="C:endomembrane system"/>
    <property type="evidence" value="ECO:0007669"/>
    <property type="project" value="UniProtKB-ARBA"/>
</dbReference>
<evidence type="ECO:0000256" key="4">
    <source>
        <dbReference type="ARBA" id="ARBA00023136"/>
    </source>
</evidence>
<dbReference type="GO" id="GO:0070273">
    <property type="term" value="F:phosphatidylinositol-4-phosphate binding"/>
    <property type="evidence" value="ECO:0007669"/>
    <property type="project" value="InterPro"/>
</dbReference>
<comment type="caution">
    <text evidence="5">The sequence shown here is derived from an EMBL/GenBank/DDBJ whole genome shotgun (WGS) entry which is preliminary data.</text>
</comment>
<dbReference type="InterPro" id="IPR008628">
    <property type="entry name" value="GPP34-like"/>
</dbReference>
<name>A0A8J3TDU1_9ACTN</name>
<evidence type="ECO:0000313" key="5">
    <source>
        <dbReference type="EMBL" id="GII23337.1"/>
    </source>
</evidence>
<evidence type="ECO:0000256" key="1">
    <source>
        <dbReference type="ARBA" id="ARBA00004255"/>
    </source>
</evidence>
<dbReference type="GO" id="GO:0005737">
    <property type="term" value="C:cytoplasm"/>
    <property type="evidence" value="ECO:0007669"/>
    <property type="project" value="UniProtKB-ARBA"/>
</dbReference>
<evidence type="ECO:0000256" key="3">
    <source>
        <dbReference type="ARBA" id="ARBA00023121"/>
    </source>
</evidence>
<dbReference type="Pfam" id="PF05719">
    <property type="entry name" value="GPP34"/>
    <property type="match status" value="1"/>
</dbReference>
<dbReference type="Proteomes" id="UP000599074">
    <property type="component" value="Unassembled WGS sequence"/>
</dbReference>
<dbReference type="RefSeq" id="WP_168115964.1">
    <property type="nucleotide sequence ID" value="NZ_BOON01000028.1"/>
</dbReference>
<evidence type="ECO:0008006" key="7">
    <source>
        <dbReference type="Google" id="ProtNLM"/>
    </source>
</evidence>
<accession>A0A8J3TDU1</accession>
<keyword evidence="3" id="KW-0446">Lipid-binding</keyword>
<dbReference type="Gene3D" id="1.10.3630.10">
    <property type="entry name" value="yeast vps74-n-term truncation variant domain like"/>
    <property type="match status" value="1"/>
</dbReference>
<proteinExistence type="predicted"/>
<keyword evidence="4" id="KW-0472">Membrane</keyword>
<dbReference type="EMBL" id="BOON01000028">
    <property type="protein sequence ID" value="GII23337.1"/>
    <property type="molecule type" value="Genomic_DNA"/>
</dbReference>
<organism evidence="5 6">
    <name type="scientific">Planosporangium mesophilum</name>
    <dbReference type="NCBI Taxonomy" id="689768"/>
    <lineage>
        <taxon>Bacteria</taxon>
        <taxon>Bacillati</taxon>
        <taxon>Actinomycetota</taxon>
        <taxon>Actinomycetes</taxon>
        <taxon>Micromonosporales</taxon>
        <taxon>Micromonosporaceae</taxon>
        <taxon>Planosporangium</taxon>
    </lineage>
</organism>